<protein>
    <recommendedName>
        <fullName evidence="2">Metalloendopeptidase</fullName>
        <ecNumber evidence="2">3.4.24.-</ecNumber>
    </recommendedName>
</protein>
<dbReference type="GO" id="GO:0004222">
    <property type="term" value="F:metalloendopeptidase activity"/>
    <property type="evidence" value="ECO:0007669"/>
    <property type="project" value="UniProtKB-UniRule"/>
</dbReference>
<feature type="domain" description="Peptidase M12A" evidence="3">
    <location>
        <begin position="1"/>
        <end position="109"/>
    </location>
</feature>
<dbReference type="PANTHER" id="PTHR10127">
    <property type="entry name" value="DISCOIDIN, CUB, EGF, LAMININ , AND ZINC METALLOPROTEASE DOMAIN CONTAINING"/>
    <property type="match status" value="1"/>
</dbReference>
<feature type="binding site" evidence="1">
    <location>
        <position position="79"/>
    </location>
    <ligand>
        <name>Zn(2+)</name>
        <dbReference type="ChEBI" id="CHEBI:29105"/>
        <note>catalytic</note>
    </ligand>
</feature>
<keyword evidence="1 2" id="KW-0862">Zinc</keyword>
<keyword evidence="1 2" id="KW-0378">Hydrolase</keyword>
<reference evidence="4" key="1">
    <citation type="submission" date="2020-05" db="UniProtKB">
        <authorList>
            <consortium name="EnsemblMetazoa"/>
        </authorList>
    </citation>
    <scope>IDENTIFICATION</scope>
    <source>
        <strain evidence="4">BB02</strain>
    </source>
</reference>
<feature type="binding site" evidence="1">
    <location>
        <position position="89"/>
    </location>
    <ligand>
        <name>Zn(2+)</name>
        <dbReference type="ChEBI" id="CHEBI:29105"/>
        <note>catalytic</note>
    </ligand>
</feature>
<dbReference type="GO" id="GO:0006508">
    <property type="term" value="P:proteolysis"/>
    <property type="evidence" value="ECO:0007669"/>
    <property type="project" value="UniProtKB-KW"/>
</dbReference>
<organism evidence="4 5">
    <name type="scientific">Biomphalaria glabrata</name>
    <name type="common">Bloodfluke planorb</name>
    <name type="synonym">Freshwater snail</name>
    <dbReference type="NCBI Taxonomy" id="6526"/>
    <lineage>
        <taxon>Eukaryota</taxon>
        <taxon>Metazoa</taxon>
        <taxon>Spiralia</taxon>
        <taxon>Lophotrochozoa</taxon>
        <taxon>Mollusca</taxon>
        <taxon>Gastropoda</taxon>
        <taxon>Heterobranchia</taxon>
        <taxon>Euthyneura</taxon>
        <taxon>Panpulmonata</taxon>
        <taxon>Hygrophila</taxon>
        <taxon>Lymnaeoidea</taxon>
        <taxon>Planorbidae</taxon>
        <taxon>Biomphalaria</taxon>
    </lineage>
</organism>
<comment type="caution">
    <text evidence="1">Lacks conserved residue(s) required for the propagation of feature annotation.</text>
</comment>
<dbReference type="PRINTS" id="PR00480">
    <property type="entry name" value="ASTACIN"/>
</dbReference>
<dbReference type="InterPro" id="IPR024079">
    <property type="entry name" value="MetalloPept_cat_dom_sf"/>
</dbReference>
<comment type="cofactor">
    <cofactor evidence="1 2">
        <name>Zn(2+)</name>
        <dbReference type="ChEBI" id="CHEBI:29105"/>
    </cofactor>
    <text evidence="1 2">Binds 1 zinc ion per subunit.</text>
</comment>
<evidence type="ECO:0000256" key="1">
    <source>
        <dbReference type="PROSITE-ProRule" id="PRU01211"/>
    </source>
</evidence>
<name>A0A2C9LYU9_BIOGL</name>
<accession>A0A2C9LYU9</accession>
<dbReference type="KEGG" id="bgt:106066794"/>
<dbReference type="Pfam" id="PF01400">
    <property type="entry name" value="Astacin"/>
    <property type="match status" value="1"/>
</dbReference>
<feature type="active site" evidence="1">
    <location>
        <position position="80"/>
    </location>
</feature>
<gene>
    <name evidence="4" type="primary">106066794</name>
</gene>
<dbReference type="PROSITE" id="PS51864">
    <property type="entry name" value="ASTACIN"/>
    <property type="match status" value="1"/>
</dbReference>
<dbReference type="SUPFAM" id="SSF55486">
    <property type="entry name" value="Metalloproteases ('zincins'), catalytic domain"/>
    <property type="match status" value="1"/>
</dbReference>
<proteinExistence type="predicted"/>
<evidence type="ECO:0000313" key="5">
    <source>
        <dbReference type="Proteomes" id="UP000076420"/>
    </source>
</evidence>
<keyword evidence="1 2" id="KW-0645">Protease</keyword>
<dbReference type="EC" id="3.4.24.-" evidence="2"/>
<evidence type="ECO:0000256" key="2">
    <source>
        <dbReference type="RuleBase" id="RU361183"/>
    </source>
</evidence>
<evidence type="ECO:0000259" key="3">
    <source>
        <dbReference type="PROSITE" id="PS51864"/>
    </source>
</evidence>
<keyword evidence="1 2" id="KW-0482">Metalloprotease</keyword>
<dbReference type="AlphaFoldDB" id="A0A2C9LYU9"/>
<dbReference type="Gene3D" id="3.40.390.10">
    <property type="entry name" value="Collagenase (Catalytic Domain)"/>
    <property type="match status" value="1"/>
</dbReference>
<dbReference type="VEuPathDB" id="VectorBase:BGLB036437"/>
<feature type="binding site" evidence="1">
    <location>
        <position position="83"/>
    </location>
    <ligand>
        <name>Zn(2+)</name>
        <dbReference type="ChEBI" id="CHEBI:29105"/>
        <note>catalytic</note>
    </ligand>
</feature>
<dbReference type="VEuPathDB" id="VectorBase:BGLAX_039985"/>
<dbReference type="GO" id="GO:0008270">
    <property type="term" value="F:zinc ion binding"/>
    <property type="evidence" value="ECO:0007669"/>
    <property type="project" value="UniProtKB-UniRule"/>
</dbReference>
<dbReference type="Proteomes" id="UP000076420">
    <property type="component" value="Unassembled WGS sequence"/>
</dbReference>
<evidence type="ECO:0000313" key="4">
    <source>
        <dbReference type="EnsemblMetazoa" id="BGLB036437-PA"/>
    </source>
</evidence>
<keyword evidence="1 2" id="KW-0479">Metal-binding</keyword>
<dbReference type="InterPro" id="IPR001506">
    <property type="entry name" value="Peptidase_M12A"/>
</dbReference>
<dbReference type="PANTHER" id="PTHR10127:SF850">
    <property type="entry name" value="METALLOENDOPEPTIDASE"/>
    <property type="match status" value="1"/>
</dbReference>
<dbReference type="EnsemblMetazoa" id="BGLB036437-RA">
    <property type="protein sequence ID" value="BGLB036437-PA"/>
    <property type="gene ID" value="BGLB036437"/>
</dbReference>
<sequence length="109" mass="12390">IYYTIVLKRAMQYLMDRVCITLVDVTGQISDTAWLTNNGFETQSYIRITDNGNCVGEIGPSNYGGRLVSPCSDFWINLHEMGHALGSMHVQESSYRDNYMTLYPDNIQP</sequence>